<feature type="compositionally biased region" description="Basic and acidic residues" evidence="1">
    <location>
        <begin position="114"/>
        <end position="141"/>
    </location>
</feature>
<dbReference type="SUPFAM" id="SSF46689">
    <property type="entry name" value="Homeodomain-like"/>
    <property type="match status" value="2"/>
</dbReference>
<evidence type="ECO:0000256" key="1">
    <source>
        <dbReference type="SAM" id="MobiDB-lite"/>
    </source>
</evidence>
<feature type="compositionally biased region" description="Acidic residues" evidence="1">
    <location>
        <begin position="805"/>
        <end position="816"/>
    </location>
</feature>
<dbReference type="InterPro" id="IPR001005">
    <property type="entry name" value="SANT/Myb"/>
</dbReference>
<proteinExistence type="predicted"/>
<gene>
    <name evidence="3" type="ORF">PsYK624_012190</name>
</gene>
<feature type="compositionally biased region" description="Polar residues" evidence="1">
    <location>
        <begin position="403"/>
        <end position="413"/>
    </location>
</feature>
<sequence length="1142" mass="124854">MAQPMFEPSDNWKQTHGLPAEALEGDARDWSHDRFSPMRDMREHSPERFSVRDYPPHYVPPPPNDRFRRFSGPPGPPEQRDPLPFNPRTDSYRPQYEERGPWGAPPYHAPGAEGRQRPPRDARFAPRTDFGDRMRFSRERSVGGGSVHTSPLPSPIRTRTNLPERGPFSAHSRSASGSYLQSPTHKAQVRWDYEGPLQAKGEPTEDRSRSVSQEAAYQQARRGDSAGEANGWGGRSVRQQSPDPYVPAGYAHRTLSGSPPRDDQSPPRYFSSTPPHRADDYAQAQQPDAYDVQPVSIFGAGTNGTGRQDKPSQAGAQYQNRLTLEQDDEGQPSLPTENPNTYASTTATVAVTVAETSTKMSVDDEDMEAVERSLFVSTSHTAPSRGDSSSPEPDIPLSALAKHSTTARSSLSLPMTPIPQSEPPSRGEPAHVGKSLAPNIQPAAGQLMPLQDVLRAVVMLRLQHDRQTQEERVTPVLLDNLSRVEPPPMPSVTAPSDVIREVTAELQKKGQDHVHDETRQSLQVRFAQRSADLTGKVARLKDEYLGLHKQWLVHCSKLDDAAKAQALQEAAATAGRTTRRSLATMGDAVRSDLEMEQIIASLGNEEMTDANHLGAKNAAVIPDMLSVTRGEIEHVFDDTNNAVEDPAAYYAPTTGIDDWTEDEVTLFLDKFAEFPKQFGIIADFLPHKTPAQCVTFYYLHKNKHIDFRKVVARRATKRKRGGRKQKSNALLTDIRKRDEEASANGTARRRRAPPATTSAEPRRRPGRPSVATIQEEPATGTPTPEPENEPRKRRRRAPPRVVATEQEEAAAIEEAEPDPKPKRVRKPRRPPATTSASASATPAATTPLDTPVIPDGPESNPMEDVVPTSTQASSSRRSGSSSWSEEDRGLFLHLLSQHGDDFKRIAASMPNKTTVQVGAFYRANADSMGLDIIVANAPKRSTSPDQQPRGVWKQVTFTGARQYQDARAPVEAYQQSVPPSASSSGASTPIPGFSAPPPPLQMQMQYRPSSYETMGVQYAFNRRADERSGNGGTGAGAPGGTLLELASPSPFAQGPLTTRFSSFPYRNFSPSHFTDNATPSFSGVQSTYDAQVQGRGGARGEAGGAPAAHAPPHAAVAWAHAPLQTTDDLVAYLAHRTLARQP</sequence>
<dbReference type="CDD" id="cd00167">
    <property type="entry name" value="SANT"/>
    <property type="match status" value="1"/>
</dbReference>
<evidence type="ECO:0000313" key="4">
    <source>
        <dbReference type="Proteomes" id="UP000703269"/>
    </source>
</evidence>
<feature type="compositionally biased region" description="Low complexity" evidence="1">
    <location>
        <begin position="873"/>
        <end position="883"/>
    </location>
</feature>
<dbReference type="SMART" id="SM00717">
    <property type="entry name" value="SANT"/>
    <property type="match status" value="2"/>
</dbReference>
<dbReference type="GO" id="GO:0006357">
    <property type="term" value="P:regulation of transcription by RNA polymerase II"/>
    <property type="evidence" value="ECO:0007669"/>
    <property type="project" value="TreeGrafter"/>
</dbReference>
<feature type="compositionally biased region" description="Polar residues" evidence="1">
    <location>
        <begin position="314"/>
        <end position="323"/>
    </location>
</feature>
<dbReference type="GO" id="GO:0034967">
    <property type="term" value="C:Set3 complex"/>
    <property type="evidence" value="ECO:0007669"/>
    <property type="project" value="TreeGrafter"/>
</dbReference>
<feature type="compositionally biased region" description="Polar residues" evidence="1">
    <location>
        <begin position="171"/>
        <end position="185"/>
    </location>
</feature>
<dbReference type="Pfam" id="PF00249">
    <property type="entry name" value="Myb_DNA-binding"/>
    <property type="match status" value="2"/>
</dbReference>
<dbReference type="Proteomes" id="UP000703269">
    <property type="component" value="Unassembled WGS sequence"/>
</dbReference>
<feature type="region of interest" description="Disordered" evidence="1">
    <location>
        <begin position="1024"/>
        <end position="1050"/>
    </location>
</feature>
<feature type="region of interest" description="Disordered" evidence="1">
    <location>
        <begin position="976"/>
        <end position="999"/>
    </location>
</feature>
<feature type="domain" description="SANT" evidence="2">
    <location>
        <begin position="878"/>
        <end position="929"/>
    </location>
</feature>
<organism evidence="3 4">
    <name type="scientific">Phanerochaete sordida</name>
    <dbReference type="NCBI Taxonomy" id="48140"/>
    <lineage>
        <taxon>Eukaryota</taxon>
        <taxon>Fungi</taxon>
        <taxon>Dikarya</taxon>
        <taxon>Basidiomycota</taxon>
        <taxon>Agaricomycotina</taxon>
        <taxon>Agaricomycetes</taxon>
        <taxon>Polyporales</taxon>
        <taxon>Phanerochaetaceae</taxon>
        <taxon>Phanerochaete</taxon>
    </lineage>
</organism>
<accession>A0A9P3FYY8</accession>
<dbReference type="PANTHER" id="PTHR13992:SF39">
    <property type="entry name" value="SMRTER, ISOFORM G"/>
    <property type="match status" value="1"/>
</dbReference>
<dbReference type="InterPro" id="IPR017884">
    <property type="entry name" value="SANT_dom"/>
</dbReference>
<dbReference type="InterPro" id="IPR009057">
    <property type="entry name" value="Homeodomain-like_sf"/>
</dbReference>
<protein>
    <recommendedName>
        <fullName evidence="2">SANT domain-containing protein</fullName>
    </recommendedName>
</protein>
<feature type="compositionally biased region" description="Polar residues" evidence="1">
    <location>
        <begin position="147"/>
        <end position="161"/>
    </location>
</feature>
<name>A0A9P3FYY8_9APHY</name>
<feature type="region of interest" description="Disordered" evidence="1">
    <location>
        <begin position="377"/>
        <end position="436"/>
    </location>
</feature>
<feature type="region of interest" description="Disordered" evidence="1">
    <location>
        <begin position="1"/>
        <end position="347"/>
    </location>
</feature>
<feature type="compositionally biased region" description="Low complexity" evidence="1">
    <location>
        <begin position="976"/>
        <end position="992"/>
    </location>
</feature>
<evidence type="ECO:0000259" key="2">
    <source>
        <dbReference type="PROSITE" id="PS51293"/>
    </source>
</evidence>
<dbReference type="Gene3D" id="1.20.58.1880">
    <property type="match status" value="1"/>
</dbReference>
<dbReference type="PROSITE" id="PS51293">
    <property type="entry name" value="SANT"/>
    <property type="match status" value="2"/>
</dbReference>
<feature type="compositionally biased region" description="Low complexity" evidence="1">
    <location>
        <begin position="281"/>
        <end position="294"/>
    </location>
</feature>
<reference evidence="3 4" key="1">
    <citation type="submission" date="2021-08" db="EMBL/GenBank/DDBJ databases">
        <title>Draft Genome Sequence of Phanerochaete sordida strain YK-624.</title>
        <authorList>
            <person name="Mori T."/>
            <person name="Dohra H."/>
            <person name="Suzuki T."/>
            <person name="Kawagishi H."/>
            <person name="Hirai H."/>
        </authorList>
    </citation>
    <scope>NUCLEOTIDE SEQUENCE [LARGE SCALE GENOMIC DNA]</scope>
    <source>
        <strain evidence="3 4">YK-624</strain>
    </source>
</reference>
<feature type="compositionally biased region" description="Basic and acidic residues" evidence="1">
    <location>
        <begin position="25"/>
        <end position="55"/>
    </location>
</feature>
<dbReference type="InterPro" id="IPR051571">
    <property type="entry name" value="N-CoR_corepressor"/>
</dbReference>
<dbReference type="AlphaFoldDB" id="A0A9P3FYY8"/>
<feature type="domain" description="SANT" evidence="2">
    <location>
        <begin position="654"/>
        <end position="706"/>
    </location>
</feature>
<dbReference type="EMBL" id="BPQB01000002">
    <property type="protein sequence ID" value="GJE85141.1"/>
    <property type="molecule type" value="Genomic_DNA"/>
</dbReference>
<comment type="caution">
    <text evidence="3">The sequence shown here is derived from an EMBL/GenBank/DDBJ whole genome shotgun (WGS) entry which is preliminary data.</text>
</comment>
<feature type="compositionally biased region" description="Low complexity" evidence="1">
    <location>
        <begin position="831"/>
        <end position="847"/>
    </location>
</feature>
<evidence type="ECO:0000313" key="3">
    <source>
        <dbReference type="EMBL" id="GJE85141.1"/>
    </source>
</evidence>
<dbReference type="PANTHER" id="PTHR13992">
    <property type="entry name" value="NUCLEAR RECEPTOR CO-REPRESSOR RELATED NCOR"/>
    <property type="match status" value="1"/>
</dbReference>
<feature type="compositionally biased region" description="Gly residues" evidence="1">
    <location>
        <begin position="1029"/>
        <end position="1039"/>
    </location>
</feature>
<keyword evidence="4" id="KW-1185">Reference proteome</keyword>
<dbReference type="OrthoDB" id="10258692at2759"/>
<feature type="compositionally biased region" description="Basic residues" evidence="1">
    <location>
        <begin position="714"/>
        <end position="726"/>
    </location>
</feature>
<dbReference type="Gene3D" id="1.10.10.60">
    <property type="entry name" value="Homeodomain-like"/>
    <property type="match status" value="1"/>
</dbReference>
<feature type="compositionally biased region" description="Polar residues" evidence="1">
    <location>
        <begin position="377"/>
        <end position="391"/>
    </location>
</feature>
<feature type="region of interest" description="Disordered" evidence="1">
    <location>
        <begin position="714"/>
        <end position="884"/>
    </location>
</feature>